<accession>A0A4Q0YEY4</accession>
<evidence type="ECO:0000313" key="3">
    <source>
        <dbReference type="Proteomes" id="UP000290172"/>
    </source>
</evidence>
<keyword evidence="1" id="KW-0472">Membrane</keyword>
<evidence type="ECO:0000313" key="2">
    <source>
        <dbReference type="EMBL" id="RXJ67411.1"/>
    </source>
</evidence>
<dbReference type="AlphaFoldDB" id="A0A4Q0YEY4"/>
<comment type="caution">
    <text evidence="2">The sequence shown here is derived from an EMBL/GenBank/DDBJ whole genome shotgun (WGS) entry which is preliminary data.</text>
</comment>
<sequence length="164" mass="19981">MNKNFVILTLLTITIFGIIVFKFNQYEKNVIFANIEEFRKDDLFSDLNFKRLTHEKEKNVDIEIYANKKFSFDRAIKYFYIRENNNLKYPFKIVYMSLDYNENNIKKFIQISLKNSINKDYIIDSLDNIKKNFLMKDYEIRIFQNKSERFGFITEVHIYKKGKN</sequence>
<dbReference type="RefSeq" id="WP_128981978.1">
    <property type="nucleotide sequence ID" value="NZ_PDKJ01000009.1"/>
</dbReference>
<dbReference type="Proteomes" id="UP000290172">
    <property type="component" value="Unassembled WGS sequence"/>
</dbReference>
<organism evidence="2 3">
    <name type="scientific">Halarcobacter ebronensis</name>
    <dbReference type="NCBI Taxonomy" id="1462615"/>
    <lineage>
        <taxon>Bacteria</taxon>
        <taxon>Pseudomonadati</taxon>
        <taxon>Campylobacterota</taxon>
        <taxon>Epsilonproteobacteria</taxon>
        <taxon>Campylobacterales</taxon>
        <taxon>Arcobacteraceae</taxon>
        <taxon>Halarcobacter</taxon>
    </lineage>
</organism>
<feature type="transmembrane region" description="Helical" evidence="1">
    <location>
        <begin position="6"/>
        <end position="23"/>
    </location>
</feature>
<protein>
    <submittedName>
        <fullName evidence="2">Uncharacterized protein</fullName>
    </submittedName>
</protein>
<gene>
    <name evidence="2" type="ORF">CRV08_10810</name>
</gene>
<proteinExistence type="predicted"/>
<reference evidence="2 3" key="1">
    <citation type="submission" date="2017-10" db="EMBL/GenBank/DDBJ databases">
        <title>Genomics of the genus Arcobacter.</title>
        <authorList>
            <person name="Perez-Cataluna A."/>
            <person name="Figueras M.J."/>
        </authorList>
    </citation>
    <scope>NUCLEOTIDE SEQUENCE [LARGE SCALE GENOMIC DNA]</scope>
    <source>
        <strain evidence="2 3">CECT 8993</strain>
    </source>
</reference>
<name>A0A4Q0YEY4_9BACT</name>
<keyword evidence="1" id="KW-0812">Transmembrane</keyword>
<evidence type="ECO:0000256" key="1">
    <source>
        <dbReference type="SAM" id="Phobius"/>
    </source>
</evidence>
<keyword evidence="1" id="KW-1133">Transmembrane helix</keyword>
<dbReference type="EMBL" id="PDKJ01000009">
    <property type="protein sequence ID" value="RXJ67411.1"/>
    <property type="molecule type" value="Genomic_DNA"/>
</dbReference>